<evidence type="ECO:0000256" key="6">
    <source>
        <dbReference type="ARBA" id="ARBA00023163"/>
    </source>
</evidence>
<dbReference type="GO" id="GO:0044781">
    <property type="term" value="P:bacterial-type flagellum organization"/>
    <property type="evidence" value="ECO:0007669"/>
    <property type="project" value="UniProtKB-KW"/>
</dbReference>
<name>A0A545TDJ8_9GAMM</name>
<keyword evidence="3" id="KW-0678">Repressor</keyword>
<comment type="caution">
    <text evidence="11">The sequence shown here is derived from an EMBL/GenBank/DDBJ whole genome shotgun (WGS) entry which is preliminary data.</text>
</comment>
<feature type="region of interest" description="Disordered" evidence="9">
    <location>
        <begin position="1"/>
        <end position="44"/>
    </location>
</feature>
<dbReference type="Proteomes" id="UP000317839">
    <property type="component" value="Unassembled WGS sequence"/>
</dbReference>
<keyword evidence="11" id="KW-0282">Flagellum</keyword>
<evidence type="ECO:0000313" key="12">
    <source>
        <dbReference type="Proteomes" id="UP000317839"/>
    </source>
</evidence>
<evidence type="ECO:0000256" key="9">
    <source>
        <dbReference type="SAM" id="MobiDB-lite"/>
    </source>
</evidence>
<dbReference type="InterPro" id="IPR035890">
    <property type="entry name" value="Anti-sigma-28_factor_FlgM_sf"/>
</dbReference>
<proteinExistence type="inferred from homology"/>
<evidence type="ECO:0000256" key="8">
    <source>
        <dbReference type="ARBA" id="ARBA00030117"/>
    </source>
</evidence>
<dbReference type="EMBL" id="VIKR01000002">
    <property type="protein sequence ID" value="TQV75298.1"/>
    <property type="molecule type" value="Genomic_DNA"/>
</dbReference>
<dbReference type="GO" id="GO:0045892">
    <property type="term" value="P:negative regulation of DNA-templated transcription"/>
    <property type="evidence" value="ECO:0007669"/>
    <property type="project" value="InterPro"/>
</dbReference>
<evidence type="ECO:0000256" key="5">
    <source>
        <dbReference type="ARBA" id="ARBA00023015"/>
    </source>
</evidence>
<dbReference type="NCBIfam" id="TIGR03824">
    <property type="entry name" value="FlgM_jcvi"/>
    <property type="match status" value="1"/>
</dbReference>
<evidence type="ECO:0000256" key="1">
    <source>
        <dbReference type="ARBA" id="ARBA00005322"/>
    </source>
</evidence>
<evidence type="ECO:0000256" key="3">
    <source>
        <dbReference type="ARBA" id="ARBA00022491"/>
    </source>
</evidence>
<evidence type="ECO:0000259" key="10">
    <source>
        <dbReference type="Pfam" id="PF04316"/>
    </source>
</evidence>
<gene>
    <name evidence="11" type="primary">flgM</name>
    <name evidence="11" type="ORF">FLL45_10215</name>
</gene>
<keyword evidence="4" id="KW-1005">Bacterial flagellum biogenesis</keyword>
<dbReference type="AlphaFoldDB" id="A0A545TDJ8"/>
<dbReference type="SUPFAM" id="SSF101498">
    <property type="entry name" value="Anti-sigma factor FlgM"/>
    <property type="match status" value="1"/>
</dbReference>
<evidence type="ECO:0000313" key="11">
    <source>
        <dbReference type="EMBL" id="TQV75298.1"/>
    </source>
</evidence>
<dbReference type="OrthoDB" id="6120348at2"/>
<dbReference type="InterPro" id="IPR007412">
    <property type="entry name" value="FlgM"/>
</dbReference>
<keyword evidence="5" id="KW-0805">Transcription regulation</keyword>
<reference evidence="11 12" key="1">
    <citation type="submission" date="2019-06" db="EMBL/GenBank/DDBJ databases">
        <title>Draft genome of Aliikangiella marina GYP-15.</title>
        <authorList>
            <person name="Wang G."/>
        </authorList>
    </citation>
    <scope>NUCLEOTIDE SEQUENCE [LARGE SCALE GENOMIC DNA]</scope>
    <source>
        <strain evidence="11 12">GYP-15</strain>
    </source>
</reference>
<keyword evidence="11" id="KW-0966">Cell projection</keyword>
<accession>A0A545TDJ8</accession>
<keyword evidence="11" id="KW-0969">Cilium</keyword>
<dbReference type="InterPro" id="IPR031316">
    <property type="entry name" value="FlgM_C"/>
</dbReference>
<keyword evidence="6" id="KW-0804">Transcription</keyword>
<evidence type="ECO:0000256" key="7">
    <source>
        <dbReference type="ARBA" id="ARBA00024739"/>
    </source>
</evidence>
<evidence type="ECO:0000256" key="4">
    <source>
        <dbReference type="ARBA" id="ARBA00022795"/>
    </source>
</evidence>
<feature type="domain" description="Anti-sigma-28 factor FlgM C-terminal" evidence="10">
    <location>
        <begin position="41"/>
        <end position="95"/>
    </location>
</feature>
<comment type="similarity">
    <text evidence="1">Belongs to the FlgM family.</text>
</comment>
<dbReference type="Pfam" id="PF04316">
    <property type="entry name" value="FlgM"/>
    <property type="match status" value="1"/>
</dbReference>
<keyword evidence="12" id="KW-1185">Reference proteome</keyword>
<protein>
    <recommendedName>
        <fullName evidence="2">Negative regulator of flagellin synthesis</fullName>
    </recommendedName>
    <alternativeName>
        <fullName evidence="8">Anti-sigma-28 factor</fullName>
    </alternativeName>
</protein>
<comment type="function">
    <text evidence="7">Responsible for the coupling of flagellin expression to flagellar assembly by preventing expression of the flagellin genes when a component of the middle class of proteins is defective. It negatively regulates flagellar genes by inhibiting the activity of FliA by directly binding to FliA.</text>
</comment>
<organism evidence="11 12">
    <name type="scientific">Aliikangiella marina</name>
    <dbReference type="NCBI Taxonomy" id="1712262"/>
    <lineage>
        <taxon>Bacteria</taxon>
        <taxon>Pseudomonadati</taxon>
        <taxon>Pseudomonadota</taxon>
        <taxon>Gammaproteobacteria</taxon>
        <taxon>Oceanospirillales</taxon>
        <taxon>Pleioneaceae</taxon>
        <taxon>Aliikangiella</taxon>
    </lineage>
</organism>
<sequence length="103" mass="11053">MVMDIKSLVPGHTKTNLSRSDKAKKKSASSDASSAAAESDDSVSLTGAASKIGALVAQMKAAPVVDPDRVSPVKEKMDKGEYDIDYERVANKMLDFESSYYGY</sequence>
<evidence type="ECO:0000256" key="2">
    <source>
        <dbReference type="ARBA" id="ARBA00017823"/>
    </source>
</evidence>